<feature type="domain" description="PpiC" evidence="1">
    <location>
        <begin position="112"/>
        <end position="231"/>
    </location>
</feature>
<organism evidence="2 3">
    <name type="scientific">Parvularcula lutaonensis</name>
    <dbReference type="NCBI Taxonomy" id="491923"/>
    <lineage>
        <taxon>Bacteria</taxon>
        <taxon>Pseudomonadati</taxon>
        <taxon>Pseudomonadota</taxon>
        <taxon>Alphaproteobacteria</taxon>
        <taxon>Parvularculales</taxon>
        <taxon>Parvularculaceae</taxon>
        <taxon>Parvularcula</taxon>
    </lineage>
</organism>
<sequence>MDIFRHLAMRPMVQFLVLGAALFLLNQLIASSGTEAVRVSQAALDRRAADFEEMWGSPPDSTRMAMFEAELLRDSLLFRAAVDDGLHLSDGIVRQRLIELQKRRIVGSLPEPTDEEVLDHYAANLGRYTTEWSYSFRHVFFLSEARVPEDAMARLREGLVLEGDPFWAGHSFEAYEASAIRGLAGAGFLEALDAAPSATWTGPVRSARGIHYVFKSEEFPPRQLAFAEVSDAVRQDLLYARAEQALNQRLDALKSRYNVD</sequence>
<dbReference type="RefSeq" id="WP_189573656.1">
    <property type="nucleotide sequence ID" value="NZ_BMXU01000001.1"/>
</dbReference>
<proteinExistence type="predicted"/>
<accession>A0ABV7MAU4</accession>
<name>A0ABV7MAU4_9PROT</name>
<evidence type="ECO:0000259" key="1">
    <source>
        <dbReference type="Pfam" id="PF13145"/>
    </source>
</evidence>
<evidence type="ECO:0000313" key="2">
    <source>
        <dbReference type="EMBL" id="MFC3301860.1"/>
    </source>
</evidence>
<evidence type="ECO:0000313" key="3">
    <source>
        <dbReference type="Proteomes" id="UP001595607"/>
    </source>
</evidence>
<keyword evidence="3" id="KW-1185">Reference proteome</keyword>
<protein>
    <submittedName>
        <fullName evidence="2">Peptidyl-prolyl cis-trans isomerase</fullName>
    </submittedName>
</protein>
<dbReference type="InterPro" id="IPR000297">
    <property type="entry name" value="PPIase_PpiC"/>
</dbReference>
<dbReference type="Pfam" id="PF13145">
    <property type="entry name" value="Rotamase_2"/>
    <property type="match status" value="1"/>
</dbReference>
<dbReference type="GO" id="GO:0016853">
    <property type="term" value="F:isomerase activity"/>
    <property type="evidence" value="ECO:0007669"/>
    <property type="project" value="UniProtKB-KW"/>
</dbReference>
<reference evidence="3" key="1">
    <citation type="journal article" date="2019" name="Int. J. Syst. Evol. Microbiol.">
        <title>The Global Catalogue of Microorganisms (GCM) 10K type strain sequencing project: providing services to taxonomists for standard genome sequencing and annotation.</title>
        <authorList>
            <consortium name="The Broad Institute Genomics Platform"/>
            <consortium name="The Broad Institute Genome Sequencing Center for Infectious Disease"/>
            <person name="Wu L."/>
            <person name="Ma J."/>
        </authorList>
    </citation>
    <scope>NUCLEOTIDE SEQUENCE [LARGE SCALE GENOMIC DNA]</scope>
    <source>
        <strain evidence="3">KCTC 22245</strain>
    </source>
</reference>
<dbReference type="Proteomes" id="UP001595607">
    <property type="component" value="Unassembled WGS sequence"/>
</dbReference>
<keyword evidence="2" id="KW-0413">Isomerase</keyword>
<gene>
    <name evidence="2" type="ORF">ACFONP_03865</name>
</gene>
<comment type="caution">
    <text evidence="2">The sequence shown here is derived from an EMBL/GenBank/DDBJ whole genome shotgun (WGS) entry which is preliminary data.</text>
</comment>
<dbReference type="EMBL" id="JBHRVA010000002">
    <property type="protein sequence ID" value="MFC3301860.1"/>
    <property type="molecule type" value="Genomic_DNA"/>
</dbReference>